<reference evidence="2" key="1">
    <citation type="submission" date="2022-06" db="EMBL/GenBank/DDBJ databases">
        <title>Uncovering the hologenomic basis of an extraordinary plant invasion.</title>
        <authorList>
            <person name="Bieker V.C."/>
            <person name="Martin M.D."/>
            <person name="Gilbert T."/>
            <person name="Hodgins K."/>
            <person name="Battlay P."/>
            <person name="Petersen B."/>
            <person name="Wilson J."/>
        </authorList>
    </citation>
    <scope>NUCLEOTIDE SEQUENCE</scope>
    <source>
        <strain evidence="2">AA19_3_7</strain>
        <tissue evidence="2">Leaf</tissue>
    </source>
</reference>
<dbReference type="PANTHER" id="PTHR45621">
    <property type="entry name" value="OS01G0588500 PROTEIN-RELATED"/>
    <property type="match status" value="1"/>
</dbReference>
<dbReference type="EMBL" id="JAMZMK010010446">
    <property type="protein sequence ID" value="KAI7731497.1"/>
    <property type="molecule type" value="Genomic_DNA"/>
</dbReference>
<gene>
    <name evidence="2" type="ORF">M8C21_006298</name>
</gene>
<dbReference type="SUPFAM" id="SSF56112">
    <property type="entry name" value="Protein kinase-like (PK-like)"/>
    <property type="match status" value="1"/>
</dbReference>
<dbReference type="InterPro" id="IPR000719">
    <property type="entry name" value="Prot_kinase_dom"/>
</dbReference>
<evidence type="ECO:0000313" key="3">
    <source>
        <dbReference type="Proteomes" id="UP001206925"/>
    </source>
</evidence>
<name>A0AAD5BXX4_AMBAR</name>
<dbReference type="AlphaFoldDB" id="A0AAD5BXX4"/>
<dbReference type="Proteomes" id="UP001206925">
    <property type="component" value="Unassembled WGS sequence"/>
</dbReference>
<evidence type="ECO:0000259" key="1">
    <source>
        <dbReference type="PROSITE" id="PS50011"/>
    </source>
</evidence>
<sequence>MKIALDAAKGLAFLHNAETPVIFRDFKSSNILLDADYNAKLSDFGIAKDGPLGIKTHVTTRVIGTQGYTAPEYAQSGHLRASCDLYAFGVVLHELMMGKPAIDKGRSRGMESLVEWAKPHLSKKQGVLGLIDPR</sequence>
<evidence type="ECO:0000313" key="2">
    <source>
        <dbReference type="EMBL" id="KAI7731497.1"/>
    </source>
</evidence>
<dbReference type="InterPro" id="IPR050823">
    <property type="entry name" value="Plant_Ser_Thr_Prot_Kinase"/>
</dbReference>
<keyword evidence="3" id="KW-1185">Reference proteome</keyword>
<dbReference type="Pfam" id="PF00069">
    <property type="entry name" value="Pkinase"/>
    <property type="match status" value="1"/>
</dbReference>
<dbReference type="GO" id="GO:0004672">
    <property type="term" value="F:protein kinase activity"/>
    <property type="evidence" value="ECO:0007669"/>
    <property type="project" value="InterPro"/>
</dbReference>
<proteinExistence type="predicted"/>
<dbReference type="GO" id="GO:0005524">
    <property type="term" value="F:ATP binding"/>
    <property type="evidence" value="ECO:0007669"/>
    <property type="project" value="InterPro"/>
</dbReference>
<comment type="caution">
    <text evidence="2">The sequence shown here is derived from an EMBL/GenBank/DDBJ whole genome shotgun (WGS) entry which is preliminary data.</text>
</comment>
<feature type="non-terminal residue" evidence="2">
    <location>
        <position position="1"/>
    </location>
</feature>
<feature type="domain" description="Protein kinase" evidence="1">
    <location>
        <begin position="1"/>
        <end position="134"/>
    </location>
</feature>
<dbReference type="InterPro" id="IPR011009">
    <property type="entry name" value="Kinase-like_dom_sf"/>
</dbReference>
<accession>A0AAD5BXX4</accession>
<protein>
    <recommendedName>
        <fullName evidence="1">Protein kinase domain-containing protein</fullName>
    </recommendedName>
</protein>
<dbReference type="PROSITE" id="PS50011">
    <property type="entry name" value="PROTEIN_KINASE_DOM"/>
    <property type="match status" value="1"/>
</dbReference>
<organism evidence="2 3">
    <name type="scientific">Ambrosia artemisiifolia</name>
    <name type="common">Common ragweed</name>
    <dbReference type="NCBI Taxonomy" id="4212"/>
    <lineage>
        <taxon>Eukaryota</taxon>
        <taxon>Viridiplantae</taxon>
        <taxon>Streptophyta</taxon>
        <taxon>Embryophyta</taxon>
        <taxon>Tracheophyta</taxon>
        <taxon>Spermatophyta</taxon>
        <taxon>Magnoliopsida</taxon>
        <taxon>eudicotyledons</taxon>
        <taxon>Gunneridae</taxon>
        <taxon>Pentapetalae</taxon>
        <taxon>asterids</taxon>
        <taxon>campanulids</taxon>
        <taxon>Asterales</taxon>
        <taxon>Asteraceae</taxon>
        <taxon>Asteroideae</taxon>
        <taxon>Heliantheae alliance</taxon>
        <taxon>Heliantheae</taxon>
        <taxon>Ambrosia</taxon>
    </lineage>
</organism>
<dbReference type="Gene3D" id="1.10.510.10">
    <property type="entry name" value="Transferase(Phosphotransferase) domain 1"/>
    <property type="match status" value="1"/>
</dbReference>